<dbReference type="Gene3D" id="3.40.630.40">
    <property type="entry name" value="Zn-dependent exopeptidases"/>
    <property type="match status" value="1"/>
</dbReference>
<dbReference type="GO" id="GO:0009253">
    <property type="term" value="P:peptidoglycan catabolic process"/>
    <property type="evidence" value="ECO:0007669"/>
    <property type="project" value="InterPro"/>
</dbReference>
<dbReference type="EMBL" id="CP024955">
    <property type="protein sequence ID" value="ATY84805.1"/>
    <property type="molecule type" value="Genomic_DNA"/>
</dbReference>
<dbReference type="InterPro" id="IPR002508">
    <property type="entry name" value="MurNAc-LAA_cat"/>
</dbReference>
<evidence type="ECO:0000313" key="4">
    <source>
        <dbReference type="Proteomes" id="UP000231932"/>
    </source>
</evidence>
<evidence type="ECO:0000259" key="2">
    <source>
        <dbReference type="SMART" id="SM00646"/>
    </source>
</evidence>
<dbReference type="GO" id="GO:0008745">
    <property type="term" value="F:N-acetylmuramoyl-L-alanine amidase activity"/>
    <property type="evidence" value="ECO:0007669"/>
    <property type="project" value="InterPro"/>
</dbReference>
<dbReference type="AlphaFoldDB" id="A0A2K8N6U5"/>
<dbReference type="KEGG" id="kyr:CVV65_07630"/>
<dbReference type="SUPFAM" id="SSF53187">
    <property type="entry name" value="Zn-dependent exopeptidases"/>
    <property type="match status" value="1"/>
</dbReference>
<keyword evidence="1" id="KW-0378">Hydrolase</keyword>
<organism evidence="3 4">
    <name type="scientific">Kyrpidia spormannii</name>
    <dbReference type="NCBI Taxonomy" id="2055160"/>
    <lineage>
        <taxon>Bacteria</taxon>
        <taxon>Bacillati</taxon>
        <taxon>Bacillota</taxon>
        <taxon>Bacilli</taxon>
        <taxon>Bacillales</taxon>
        <taxon>Alicyclobacillaceae</taxon>
        <taxon>Kyrpidia</taxon>
    </lineage>
</organism>
<proteinExistence type="predicted"/>
<evidence type="ECO:0000313" key="3">
    <source>
        <dbReference type="EMBL" id="ATY84805.1"/>
    </source>
</evidence>
<dbReference type="CDD" id="cd02696">
    <property type="entry name" value="MurNAc-LAA"/>
    <property type="match status" value="1"/>
</dbReference>
<gene>
    <name evidence="3" type="ORF">CVV65_07630</name>
</gene>
<protein>
    <submittedName>
        <fullName evidence="3">N-acetylmuramoyl-L-alanine amidase</fullName>
    </submittedName>
</protein>
<feature type="domain" description="MurNAc-LAA" evidence="2">
    <location>
        <begin position="123"/>
        <end position="234"/>
    </location>
</feature>
<name>A0A2K8N6U5_9BACL</name>
<dbReference type="SMART" id="SM00646">
    <property type="entry name" value="Ami_3"/>
    <property type="match status" value="1"/>
</dbReference>
<dbReference type="Pfam" id="PF01520">
    <property type="entry name" value="Amidase_3"/>
    <property type="match status" value="1"/>
</dbReference>
<dbReference type="Proteomes" id="UP000231932">
    <property type="component" value="Chromosome"/>
</dbReference>
<dbReference type="PANTHER" id="PTHR30404:SF0">
    <property type="entry name" value="N-ACETYLMURAMOYL-L-ALANINE AMIDASE AMIC"/>
    <property type="match status" value="1"/>
</dbReference>
<keyword evidence="4" id="KW-1185">Reference proteome</keyword>
<sequence length="244" mass="26438">MRKRRATLIVIRPPWRRWAAAVALLLLCALLLLPAAGLPIGAPAWWPTPVVVIDPGHGGYDPGVETDSGISEKDITLQISQTLAASLRTRGYTVLLTRTDDRDYALPGQRGRNAKRTDLDARIALAEAHRAVAFISIHCNSSPEATRGGAETFFNPSLTGSKTLAQAIQTELRKIPGMSLREAHDGSAYYLLQHLTMPAVIVEAGYLLIPSDRVKLVNPAYQRQVAEAVAAGLTHFLNSWSGTS</sequence>
<dbReference type="RefSeq" id="WP_100667613.1">
    <property type="nucleotide sequence ID" value="NZ_CP024955.1"/>
</dbReference>
<dbReference type="GO" id="GO:0030288">
    <property type="term" value="C:outer membrane-bounded periplasmic space"/>
    <property type="evidence" value="ECO:0007669"/>
    <property type="project" value="TreeGrafter"/>
</dbReference>
<evidence type="ECO:0000256" key="1">
    <source>
        <dbReference type="ARBA" id="ARBA00022801"/>
    </source>
</evidence>
<accession>A0A2K8N6U5</accession>
<reference evidence="4" key="1">
    <citation type="submission" date="2017-11" db="EMBL/GenBank/DDBJ databases">
        <title>Complete Genome Sequence of Kyrpidia sp. Strain EA-1, a thermophilic, hydrogen-oxidizing Bacterium, isolated from the Azores.</title>
        <authorList>
            <person name="Reiner J.E."/>
            <person name="Lapp C.J."/>
            <person name="Bunk B."/>
            <person name="Gescher J."/>
        </authorList>
    </citation>
    <scope>NUCLEOTIDE SEQUENCE [LARGE SCALE GENOMIC DNA]</scope>
    <source>
        <strain evidence="4">EA-1</strain>
    </source>
</reference>
<dbReference type="PANTHER" id="PTHR30404">
    <property type="entry name" value="N-ACETYLMURAMOYL-L-ALANINE AMIDASE"/>
    <property type="match status" value="1"/>
</dbReference>
<dbReference type="OrthoDB" id="9806267at2"/>
<dbReference type="InterPro" id="IPR050695">
    <property type="entry name" value="N-acetylmuramoyl_amidase_3"/>
</dbReference>